<dbReference type="Proteomes" id="UP000294547">
    <property type="component" value="Unassembled WGS sequence"/>
</dbReference>
<comment type="cofactor">
    <cofactor evidence="1 8">
        <name>pyridoxal 5'-phosphate</name>
        <dbReference type="ChEBI" id="CHEBI:597326"/>
    </cofactor>
</comment>
<organism evidence="10 11">
    <name type="scientific">Oharaeibacter diazotrophicus</name>
    <dbReference type="NCBI Taxonomy" id="1920512"/>
    <lineage>
        <taxon>Bacteria</taxon>
        <taxon>Pseudomonadati</taxon>
        <taxon>Pseudomonadota</taxon>
        <taxon>Alphaproteobacteria</taxon>
        <taxon>Hyphomicrobiales</taxon>
        <taxon>Pleomorphomonadaceae</taxon>
        <taxon>Oharaeibacter</taxon>
    </lineage>
</organism>
<dbReference type="GO" id="GO:0004069">
    <property type="term" value="F:L-aspartate:2-oxoglutarate aminotransferase activity"/>
    <property type="evidence" value="ECO:0007669"/>
    <property type="project" value="UniProtKB-EC"/>
</dbReference>
<dbReference type="Gene3D" id="3.90.1150.10">
    <property type="entry name" value="Aspartate Aminotransferase, domain 1"/>
    <property type="match status" value="1"/>
</dbReference>
<dbReference type="OrthoDB" id="9804407at2"/>
<dbReference type="InterPro" id="IPR004839">
    <property type="entry name" value="Aminotransferase_I/II_large"/>
</dbReference>
<feature type="domain" description="Aminotransferase class I/classII large" evidence="9">
    <location>
        <begin position="32"/>
        <end position="392"/>
    </location>
</feature>
<dbReference type="InterPro" id="IPR015422">
    <property type="entry name" value="PyrdxlP-dep_Trfase_small"/>
</dbReference>
<evidence type="ECO:0000256" key="4">
    <source>
        <dbReference type="ARBA" id="ARBA00022576"/>
    </source>
</evidence>
<evidence type="ECO:0000313" key="11">
    <source>
        <dbReference type="Proteomes" id="UP000294547"/>
    </source>
</evidence>
<dbReference type="EMBL" id="SNXY01000007">
    <property type="protein sequence ID" value="TDP85158.1"/>
    <property type="molecule type" value="Genomic_DNA"/>
</dbReference>
<reference evidence="10 11" key="1">
    <citation type="submission" date="2019-03" db="EMBL/GenBank/DDBJ databases">
        <title>Genomic Encyclopedia of Type Strains, Phase IV (KMG-IV): sequencing the most valuable type-strain genomes for metagenomic binning, comparative biology and taxonomic classification.</title>
        <authorList>
            <person name="Goeker M."/>
        </authorList>
    </citation>
    <scope>NUCLEOTIDE SEQUENCE [LARGE SCALE GENOMIC DNA]</scope>
    <source>
        <strain evidence="10 11">DSM 102969</strain>
    </source>
</reference>
<comment type="subunit">
    <text evidence="3">Homodimer.</text>
</comment>
<keyword evidence="4 8" id="KW-0032">Aminotransferase</keyword>
<keyword evidence="5 8" id="KW-0808">Transferase</keyword>
<evidence type="ECO:0000256" key="3">
    <source>
        <dbReference type="ARBA" id="ARBA00011738"/>
    </source>
</evidence>
<keyword evidence="11" id="KW-1185">Reference proteome</keyword>
<evidence type="ECO:0000256" key="1">
    <source>
        <dbReference type="ARBA" id="ARBA00001933"/>
    </source>
</evidence>
<evidence type="ECO:0000259" key="9">
    <source>
        <dbReference type="Pfam" id="PF00155"/>
    </source>
</evidence>
<dbReference type="PANTHER" id="PTHR46383">
    <property type="entry name" value="ASPARTATE AMINOTRANSFERASE"/>
    <property type="match status" value="1"/>
</dbReference>
<sequence>MSFLAKSLARVKPSATIAVTNKARELKAAGRDVIGLGAGEPDFDTPENIKEAAIRAIRDGRTKYTAVDGIPELKAAIVEKFKRENGLAYTQAQITVGTGGKQVLYNALMATLNPGDEVVIPAPYWVSYPDMVLLAGGEPVFVDAGMETGFKVTAAALEAAITPKTKWFIFNSPSNPTGAAYTRAEIRAIADVLLRHPHVWVMTDDMYEHLVYDEFVFTTPAQVEPALYERTLTVNGVSKAYAMTGWRIGYAGGPVQLIKAMGAIQSQSTSNPCSISQWAAVEALNGPQDFIPTNAVLFKQRRDLVVSMLNQARGLQCPTPEGAFYVYPSCAALIGRTGPSGKVIATDEDFVSELLEAEGVAVVQGSAFGLGPNFRISYATSTADLEEACIRIQRFCGSLT</sequence>
<dbReference type="InterPro" id="IPR050596">
    <property type="entry name" value="AspAT/PAT-like"/>
</dbReference>
<comment type="similarity">
    <text evidence="2 8">Belongs to the class-I pyridoxal-phosphate-dependent aminotransferase family.</text>
</comment>
<dbReference type="InterPro" id="IPR015421">
    <property type="entry name" value="PyrdxlP-dep_Trfase_major"/>
</dbReference>
<dbReference type="Gene3D" id="3.40.640.10">
    <property type="entry name" value="Type I PLP-dependent aspartate aminotransferase-like (Major domain)"/>
    <property type="match status" value="1"/>
</dbReference>
<dbReference type="GO" id="GO:0030170">
    <property type="term" value="F:pyridoxal phosphate binding"/>
    <property type="evidence" value="ECO:0007669"/>
    <property type="project" value="InterPro"/>
</dbReference>
<dbReference type="Pfam" id="PF00155">
    <property type="entry name" value="Aminotran_1_2"/>
    <property type="match status" value="1"/>
</dbReference>
<dbReference type="RefSeq" id="WP_126541025.1">
    <property type="nucleotide sequence ID" value="NZ_BSPM01000004.1"/>
</dbReference>
<dbReference type="FunFam" id="3.40.640.10:FF:000033">
    <property type="entry name" value="Aspartate aminotransferase"/>
    <property type="match status" value="1"/>
</dbReference>
<keyword evidence="6" id="KW-0663">Pyridoxal phosphate</keyword>
<comment type="caution">
    <text evidence="10">The sequence shown here is derived from an EMBL/GenBank/DDBJ whole genome shotgun (WGS) entry which is preliminary data.</text>
</comment>
<dbReference type="InterPro" id="IPR015424">
    <property type="entry name" value="PyrdxlP-dep_Trfase"/>
</dbReference>
<name>A0A4V3CW64_9HYPH</name>
<proteinExistence type="inferred from homology"/>
<accession>A0A4V3CW64</accession>
<dbReference type="GO" id="GO:0006520">
    <property type="term" value="P:amino acid metabolic process"/>
    <property type="evidence" value="ECO:0007669"/>
    <property type="project" value="InterPro"/>
</dbReference>
<gene>
    <name evidence="10" type="ORF">EDD54_2006</name>
</gene>
<protein>
    <recommendedName>
        <fullName evidence="8">Aminotransferase</fullName>
        <ecNumber evidence="8">2.6.1.-</ecNumber>
    </recommendedName>
</protein>
<evidence type="ECO:0000313" key="10">
    <source>
        <dbReference type="EMBL" id="TDP85158.1"/>
    </source>
</evidence>
<dbReference type="PROSITE" id="PS00105">
    <property type="entry name" value="AA_TRANSFER_CLASS_1"/>
    <property type="match status" value="1"/>
</dbReference>
<dbReference type="PANTHER" id="PTHR46383:SF1">
    <property type="entry name" value="ASPARTATE AMINOTRANSFERASE"/>
    <property type="match status" value="1"/>
</dbReference>
<dbReference type="SUPFAM" id="SSF53383">
    <property type="entry name" value="PLP-dependent transferases"/>
    <property type="match status" value="1"/>
</dbReference>
<evidence type="ECO:0000256" key="7">
    <source>
        <dbReference type="ARBA" id="ARBA00049185"/>
    </source>
</evidence>
<dbReference type="CDD" id="cd00609">
    <property type="entry name" value="AAT_like"/>
    <property type="match status" value="1"/>
</dbReference>
<comment type="catalytic activity">
    <reaction evidence="7">
        <text>L-aspartate + 2-oxoglutarate = oxaloacetate + L-glutamate</text>
        <dbReference type="Rhea" id="RHEA:21824"/>
        <dbReference type="ChEBI" id="CHEBI:16452"/>
        <dbReference type="ChEBI" id="CHEBI:16810"/>
        <dbReference type="ChEBI" id="CHEBI:29985"/>
        <dbReference type="ChEBI" id="CHEBI:29991"/>
        <dbReference type="EC" id="2.6.1.1"/>
    </reaction>
</comment>
<evidence type="ECO:0000256" key="6">
    <source>
        <dbReference type="ARBA" id="ARBA00022898"/>
    </source>
</evidence>
<evidence type="ECO:0000256" key="5">
    <source>
        <dbReference type="ARBA" id="ARBA00022679"/>
    </source>
</evidence>
<evidence type="ECO:0000256" key="2">
    <source>
        <dbReference type="ARBA" id="ARBA00007441"/>
    </source>
</evidence>
<dbReference type="EC" id="2.6.1.-" evidence="8"/>
<dbReference type="InterPro" id="IPR004838">
    <property type="entry name" value="NHTrfase_class1_PyrdxlP-BS"/>
</dbReference>
<evidence type="ECO:0000256" key="8">
    <source>
        <dbReference type="RuleBase" id="RU000481"/>
    </source>
</evidence>
<dbReference type="AlphaFoldDB" id="A0A4V3CW64"/>